<dbReference type="GO" id="GO:0005524">
    <property type="term" value="F:ATP binding"/>
    <property type="evidence" value="ECO:0007669"/>
    <property type="project" value="UniProtKB-KW"/>
</dbReference>
<dbReference type="PANTHER" id="PTHR46566:SF2">
    <property type="entry name" value="ATP-DEPENDENT 6-PHOSPHOFRUCTOKINASE ISOZYME 2"/>
    <property type="match status" value="1"/>
</dbReference>
<organism evidence="8 9">
    <name type="scientific">Hallerella succinigenes</name>
    <dbReference type="NCBI Taxonomy" id="1896222"/>
    <lineage>
        <taxon>Bacteria</taxon>
        <taxon>Pseudomonadati</taxon>
        <taxon>Fibrobacterota</taxon>
        <taxon>Fibrobacteria</taxon>
        <taxon>Fibrobacterales</taxon>
        <taxon>Fibrobacteraceae</taxon>
        <taxon>Hallerella</taxon>
    </lineage>
</organism>
<evidence type="ECO:0000313" key="8">
    <source>
        <dbReference type="EMBL" id="PJJ40722.1"/>
    </source>
</evidence>
<evidence type="ECO:0000313" key="9">
    <source>
        <dbReference type="Proteomes" id="UP000231134"/>
    </source>
</evidence>
<dbReference type="EMBL" id="PGEX01000001">
    <property type="protein sequence ID" value="PJJ40722.1"/>
    <property type="molecule type" value="Genomic_DNA"/>
</dbReference>
<dbReference type="Gene3D" id="3.40.1190.20">
    <property type="match status" value="1"/>
</dbReference>
<dbReference type="AlphaFoldDB" id="A0A2M9A4S4"/>
<dbReference type="PANTHER" id="PTHR46566">
    <property type="entry name" value="1-PHOSPHOFRUCTOKINASE-RELATED"/>
    <property type="match status" value="1"/>
</dbReference>
<keyword evidence="9" id="KW-1185">Reference proteome</keyword>
<evidence type="ECO:0000256" key="5">
    <source>
        <dbReference type="ARBA" id="ARBA00022840"/>
    </source>
</evidence>
<keyword evidence="3" id="KW-0547">Nucleotide-binding</keyword>
<proteinExistence type="inferred from homology"/>
<keyword evidence="4 8" id="KW-0418">Kinase</keyword>
<feature type="domain" description="Carbohydrate kinase PfkB" evidence="7">
    <location>
        <begin position="22"/>
        <end position="291"/>
    </location>
</feature>
<dbReference type="Pfam" id="PF00294">
    <property type="entry name" value="PfkB"/>
    <property type="match status" value="1"/>
</dbReference>
<dbReference type="GO" id="GO:0005975">
    <property type="term" value="P:carbohydrate metabolic process"/>
    <property type="evidence" value="ECO:0007669"/>
    <property type="project" value="InterPro"/>
</dbReference>
<gene>
    <name evidence="8" type="ORF">BGX16_0661</name>
</gene>
<dbReference type="OrthoDB" id="9801219at2"/>
<evidence type="ECO:0000256" key="6">
    <source>
        <dbReference type="PIRNR" id="PIRNR000535"/>
    </source>
</evidence>
<dbReference type="Proteomes" id="UP000231134">
    <property type="component" value="Unassembled WGS sequence"/>
</dbReference>
<evidence type="ECO:0000256" key="2">
    <source>
        <dbReference type="ARBA" id="ARBA00022679"/>
    </source>
</evidence>
<sequence length="319" mass="35112">MAHDTLILGLNPTWQRLFLLDEFKPGEVNRLSKVEEFASGKGINCARVLRMLGGDFILAHFLGGDRSVSICDEVAASGIRQLPIWIGAATRMCTTIVSKGDTTELIEPSPKITESENKDFLQTVGEVWSDVLNVALCGSSPVGFQMENLCKLDLEGKRLFVDAVEGIDGWLEHGVELLKINLDEYCKLLQRFGIPQITSSPQFWKMTASTLLERLPITNLVVTDEDAPIHAFYREEGKFMGVSLQPPQVKVVNDIGAGDAFLAGWLAADFLGLSVAERLAKATAVASARCEVDRPWNIDLGRVSSFESELLPQVENFLD</sequence>
<dbReference type="PIRSF" id="PIRSF000535">
    <property type="entry name" value="1PFK/6PFK/LacC"/>
    <property type="match status" value="1"/>
</dbReference>
<name>A0A2M9A4S4_9BACT</name>
<evidence type="ECO:0000256" key="4">
    <source>
        <dbReference type="ARBA" id="ARBA00022777"/>
    </source>
</evidence>
<dbReference type="SUPFAM" id="SSF53613">
    <property type="entry name" value="Ribokinase-like"/>
    <property type="match status" value="1"/>
</dbReference>
<accession>A0A2M9A4S4</accession>
<protein>
    <submittedName>
        <fullName evidence="8">Tagatose-6-phosphate kinase</fullName>
    </submittedName>
</protein>
<dbReference type="GO" id="GO:0016301">
    <property type="term" value="F:kinase activity"/>
    <property type="evidence" value="ECO:0007669"/>
    <property type="project" value="UniProtKB-KW"/>
</dbReference>
<dbReference type="InterPro" id="IPR029056">
    <property type="entry name" value="Ribokinase-like"/>
</dbReference>
<reference evidence="8 9" key="1">
    <citation type="submission" date="2017-11" db="EMBL/GenBank/DDBJ databases">
        <title>Animal gut microbial communities from fecal samples from Wisconsin, USA.</title>
        <authorList>
            <person name="Neumann A."/>
        </authorList>
    </citation>
    <scope>NUCLEOTIDE SEQUENCE [LARGE SCALE GENOMIC DNA]</scope>
    <source>
        <strain evidence="8 9">UWS3</strain>
    </source>
</reference>
<keyword evidence="2 6" id="KW-0808">Transferase</keyword>
<comment type="caution">
    <text evidence="8">The sequence shown here is derived from an EMBL/GenBank/DDBJ whole genome shotgun (WGS) entry which is preliminary data.</text>
</comment>
<dbReference type="InterPro" id="IPR017583">
    <property type="entry name" value="Tagatose/fructose_Pkinase"/>
</dbReference>
<evidence type="ECO:0000259" key="7">
    <source>
        <dbReference type="Pfam" id="PF00294"/>
    </source>
</evidence>
<evidence type="ECO:0000256" key="1">
    <source>
        <dbReference type="ARBA" id="ARBA00010688"/>
    </source>
</evidence>
<evidence type="ECO:0000256" key="3">
    <source>
        <dbReference type="ARBA" id="ARBA00022741"/>
    </source>
</evidence>
<dbReference type="RefSeq" id="WP_100424778.1">
    <property type="nucleotide sequence ID" value="NZ_JAQXKX010000060.1"/>
</dbReference>
<dbReference type="InterPro" id="IPR011611">
    <property type="entry name" value="PfkB_dom"/>
</dbReference>
<comment type="similarity">
    <text evidence="1">Belongs to the carbohydrate kinase PfkB family.</text>
</comment>
<dbReference type="GO" id="GO:0016773">
    <property type="term" value="F:phosphotransferase activity, alcohol group as acceptor"/>
    <property type="evidence" value="ECO:0007669"/>
    <property type="project" value="InterPro"/>
</dbReference>
<keyword evidence="5" id="KW-0067">ATP-binding</keyword>